<dbReference type="GO" id="GO:0016817">
    <property type="term" value="F:hydrolase activity, acting on acid anhydrides"/>
    <property type="evidence" value="ECO:0007669"/>
    <property type="project" value="InterPro"/>
</dbReference>
<feature type="domain" description="DUF927" evidence="2">
    <location>
        <begin position="397"/>
        <end position="671"/>
    </location>
</feature>
<evidence type="ECO:0000259" key="3">
    <source>
        <dbReference type="Pfam" id="PF08707"/>
    </source>
</evidence>
<accession>R4MXK3</accession>
<dbReference type="AlphaFoldDB" id="R4MXK3"/>
<dbReference type="InterPro" id="IPR009270">
    <property type="entry name" value="DUF927"/>
</dbReference>
<dbReference type="Pfam" id="PF13362">
    <property type="entry name" value="Toprim_3"/>
    <property type="match status" value="1"/>
</dbReference>
<evidence type="ECO:0000259" key="2">
    <source>
        <dbReference type="Pfam" id="PF06048"/>
    </source>
</evidence>
<organism evidence="5">
    <name type="scientific">uncultured Pseudomonadota bacterium</name>
    <dbReference type="NCBI Taxonomy" id="153809"/>
    <lineage>
        <taxon>Bacteria</taxon>
        <taxon>Pseudomonadati</taxon>
        <taxon>Pseudomonadota</taxon>
        <taxon>environmental samples</taxon>
    </lineage>
</organism>
<feature type="domain" description="Toprim" evidence="4">
    <location>
        <begin position="235"/>
        <end position="335"/>
    </location>
</feature>
<evidence type="ECO:0000313" key="5">
    <source>
        <dbReference type="EMBL" id="AGL33513.1"/>
    </source>
</evidence>
<feature type="region of interest" description="Disordered" evidence="1">
    <location>
        <begin position="107"/>
        <end position="143"/>
    </location>
</feature>
<dbReference type="CDD" id="cd01029">
    <property type="entry name" value="TOPRIM_primases"/>
    <property type="match status" value="1"/>
</dbReference>
<feature type="region of interest" description="Disordered" evidence="1">
    <location>
        <begin position="349"/>
        <end position="391"/>
    </location>
</feature>
<dbReference type="Pfam" id="PF08707">
    <property type="entry name" value="PriCT_2"/>
    <property type="match status" value="1"/>
</dbReference>
<feature type="compositionally biased region" description="Gly residues" evidence="1">
    <location>
        <begin position="373"/>
        <end position="389"/>
    </location>
</feature>
<dbReference type="InterPro" id="IPR034154">
    <property type="entry name" value="TOPRIM_DnaG/twinkle"/>
</dbReference>
<dbReference type="Pfam" id="PF06048">
    <property type="entry name" value="DUF927"/>
    <property type="match status" value="1"/>
</dbReference>
<evidence type="ECO:0000256" key="1">
    <source>
        <dbReference type="SAM" id="MobiDB-lite"/>
    </source>
</evidence>
<dbReference type="EMBL" id="KC747109">
    <property type="protein sequence ID" value="AGL33513.1"/>
    <property type="molecule type" value="Genomic_DNA"/>
</dbReference>
<dbReference type="InterPro" id="IPR006171">
    <property type="entry name" value="TOPRIM_dom"/>
</dbReference>
<feature type="compositionally biased region" description="Low complexity" evidence="1">
    <location>
        <begin position="110"/>
        <end position="120"/>
    </location>
</feature>
<dbReference type="InterPro" id="IPR014819">
    <property type="entry name" value="PriCT_2"/>
</dbReference>
<sequence length="992" mass="107470">MTDSKRARRPKREPTSATVRAALACVPASIDREAWVRVAMSIKSFFGADGFDLFDTWSREAESYSRRDALAAWKGLKEGGGVGVGTLFRLAKSYGFDLAAQYRAEEEAEAGGAAPRAQGPSPEERERIERERRERDELARRERELAQAEAASRARARWEAAATDGQSAYLVHKGVGAHGCRFEPGGALLVPMFDPDGALWNVQAIDRRGDKLFQAGARVKGTSYWIGDPAGRADLMLCEGFATGATLHEATGFPVLVAFNAGNLVEVARAMLGRFVGPRWIVAADDDRGTEAKSGRNPGREAAQQAAKMLGAVVLVPEGLPEGGTDFNDLAQARGLSAVADQVARLDTPAAGPATEPQAPPSAPPKGKRKGKGGGGRGGPPGGAAGDDAGGADPFIVTEDGVFYVSRDPGGAWVQRKICAQVEVLAETRNPEGFGWGKLLRLTNRDGERREWVLPAELFAGDGVELRKTLAGLGLWITPITGLRARLVEYFETRQVPERVRTVNTTGWVGGVFVLPGETIGEGAERVVYHAPGDQGLRLEQRGTLAGWRREVARRAERNSRLLFAVALAFAAPLLALSGERNGGFHYRGTSQDGKTTALTMAASVFSAPAYVRKWRATDNAVEGVAALHSDLPLLLDELHQAPARLVGDMAYLFAEGQGKARGERTGGVRSILRWRTLFLSTGETGLAEYMATADVRATAGQEMRFAEITAAPEGGFGVFEHLHGEPTGEAFALRLREAVATEYGTAGRAWLEWLVSHHEQAGAEVPRRILEVSGEWVPPGAVGQVASVARRFALVGVAGELATRAGITGWPKGAALAAARRCFDAWIEVRGGAGRSEERELLRRLRAFLQANEHRFEWWERAHDDRSPKTLNRAGFRKRYFNGQAIESDSDAHRHFGEHAPSADAARDLTMDFFCFLEVMRAEVFRDTDLRFAHRTLIERGVLKTEKNGSTLRPYRRERLPGGDKASLTSVYVVTAEGRARLDEALEGMGG</sequence>
<feature type="domain" description="Primase C-terminal 2" evidence="3">
    <location>
        <begin position="20"/>
        <end position="91"/>
    </location>
</feature>
<proteinExistence type="predicted"/>
<feature type="compositionally biased region" description="Basic and acidic residues" evidence="1">
    <location>
        <begin position="122"/>
        <end position="143"/>
    </location>
</feature>
<name>R4MXK3_9PROT</name>
<reference evidence="5" key="1">
    <citation type="journal article" date="2013" name="PLoS ONE">
        <title>Identification of genes and pathways related to phenol degradation in metagenomic libraries from petroleum refinery wastewater.</title>
        <authorList>
            <person name="Silva C.C."/>
            <person name="Hayden H."/>
            <person name="Sawbridge T."/>
            <person name="Mele P."/>
            <person name="De Paula S.O."/>
            <person name="Silva L.C."/>
            <person name="Vidigal P.M."/>
            <person name="Vicentini R."/>
            <person name="Sousa M.P."/>
            <person name="Torres A.P."/>
            <person name="Santiago V.M."/>
            <person name="Oliveira V.M."/>
        </authorList>
    </citation>
    <scope>NUCLEOTIDE SEQUENCE</scope>
</reference>
<protein>
    <submittedName>
        <fullName evidence="5">DNA primase</fullName>
    </submittedName>
</protein>
<evidence type="ECO:0000259" key="4">
    <source>
        <dbReference type="Pfam" id="PF13362"/>
    </source>
</evidence>